<dbReference type="Proteomes" id="UP000001449">
    <property type="component" value="Chromosome 12"/>
</dbReference>
<dbReference type="HOGENOM" id="CLU_744935_0_0_1"/>
<keyword evidence="3" id="KW-1185">Reference proteome</keyword>
<reference evidence="2 3" key="2">
    <citation type="journal article" date="2008" name="Nature">
        <title>The Phaeodactylum genome reveals the evolutionary history of diatom genomes.</title>
        <authorList>
            <person name="Bowler C."/>
            <person name="Allen A.E."/>
            <person name="Badger J.H."/>
            <person name="Grimwood J."/>
            <person name="Jabbari K."/>
            <person name="Kuo A."/>
            <person name="Maheswari U."/>
            <person name="Martens C."/>
            <person name="Maumus F."/>
            <person name="Otillar R.P."/>
            <person name="Rayko E."/>
            <person name="Salamov A."/>
            <person name="Vandepoele K."/>
            <person name="Beszteri B."/>
            <person name="Gruber A."/>
            <person name="Heijde M."/>
            <person name="Katinka M."/>
            <person name="Mock T."/>
            <person name="Valentin K."/>
            <person name="Verret F."/>
            <person name="Berges J.A."/>
            <person name="Brownlee C."/>
            <person name="Cadoret J.P."/>
            <person name="Chiovitti A."/>
            <person name="Choi C.J."/>
            <person name="Coesel S."/>
            <person name="De Martino A."/>
            <person name="Detter J.C."/>
            <person name="Durkin C."/>
            <person name="Falciatore A."/>
            <person name="Fournet J."/>
            <person name="Haruta M."/>
            <person name="Huysman M.J."/>
            <person name="Jenkins B.D."/>
            <person name="Jiroutova K."/>
            <person name="Jorgensen R.E."/>
            <person name="Joubert Y."/>
            <person name="Kaplan A."/>
            <person name="Kroger N."/>
            <person name="Kroth P.G."/>
            <person name="La Roche J."/>
            <person name="Lindquist E."/>
            <person name="Lommer M."/>
            <person name="Martin-Jezequel V."/>
            <person name="Lopez P.J."/>
            <person name="Lucas S."/>
            <person name="Mangogna M."/>
            <person name="McGinnis K."/>
            <person name="Medlin L.K."/>
            <person name="Montsant A."/>
            <person name="Oudot-Le Secq M.P."/>
            <person name="Napoli C."/>
            <person name="Obornik M."/>
            <person name="Parker M.S."/>
            <person name="Petit J.L."/>
            <person name="Porcel B.M."/>
            <person name="Poulsen N."/>
            <person name="Robison M."/>
            <person name="Rychlewski L."/>
            <person name="Rynearson T.A."/>
            <person name="Schmutz J."/>
            <person name="Shapiro H."/>
            <person name="Siaut M."/>
            <person name="Stanley M."/>
            <person name="Sussman M.R."/>
            <person name="Taylor A.R."/>
            <person name="Vardi A."/>
            <person name="von Dassow P."/>
            <person name="Vyverman W."/>
            <person name="Willis A."/>
            <person name="Wyrwicz L.S."/>
            <person name="Rokhsar D.S."/>
            <person name="Weissenbach J."/>
            <person name="Armbrust E.V."/>
            <person name="Green B.R."/>
            <person name="Van de Peer Y."/>
            <person name="Grigoriev I.V."/>
        </authorList>
    </citation>
    <scope>NUCLEOTIDE SEQUENCE [LARGE SCALE GENOMIC DNA]</scope>
    <source>
        <strain evidence="2 3">CCMP1335</strain>
    </source>
</reference>
<evidence type="ECO:0000313" key="2">
    <source>
        <dbReference type="EMBL" id="EED89740.1"/>
    </source>
</evidence>
<feature type="region of interest" description="Disordered" evidence="1">
    <location>
        <begin position="41"/>
        <end position="60"/>
    </location>
</feature>
<dbReference type="GeneID" id="7443208"/>
<protein>
    <submittedName>
        <fullName evidence="2">Uncharacterized protein</fullName>
    </submittedName>
</protein>
<dbReference type="AlphaFoldDB" id="B8CAT9"/>
<proteinExistence type="predicted"/>
<organism evidence="2 3">
    <name type="scientific">Thalassiosira pseudonana</name>
    <name type="common">Marine diatom</name>
    <name type="synonym">Cyclotella nana</name>
    <dbReference type="NCBI Taxonomy" id="35128"/>
    <lineage>
        <taxon>Eukaryota</taxon>
        <taxon>Sar</taxon>
        <taxon>Stramenopiles</taxon>
        <taxon>Ochrophyta</taxon>
        <taxon>Bacillariophyta</taxon>
        <taxon>Coscinodiscophyceae</taxon>
        <taxon>Thalassiosirophycidae</taxon>
        <taxon>Thalassiosirales</taxon>
        <taxon>Thalassiosiraceae</taxon>
        <taxon>Thalassiosira</taxon>
    </lineage>
</organism>
<feature type="compositionally biased region" description="Basic and acidic residues" evidence="1">
    <location>
        <begin position="47"/>
        <end position="59"/>
    </location>
</feature>
<dbReference type="EMBL" id="CM000647">
    <property type="protein sequence ID" value="EED89740.1"/>
    <property type="molecule type" value="Genomic_DNA"/>
</dbReference>
<dbReference type="InParanoid" id="B8CAT9"/>
<accession>B8CAT9</accession>
<evidence type="ECO:0000256" key="1">
    <source>
        <dbReference type="SAM" id="MobiDB-lite"/>
    </source>
</evidence>
<reference evidence="2 3" key="1">
    <citation type="journal article" date="2004" name="Science">
        <title>The genome of the diatom Thalassiosira pseudonana: ecology, evolution, and metabolism.</title>
        <authorList>
            <person name="Armbrust E.V."/>
            <person name="Berges J.A."/>
            <person name="Bowler C."/>
            <person name="Green B.R."/>
            <person name="Martinez D."/>
            <person name="Putnam N.H."/>
            <person name="Zhou S."/>
            <person name="Allen A.E."/>
            <person name="Apt K.E."/>
            <person name="Bechner M."/>
            <person name="Brzezinski M.A."/>
            <person name="Chaal B.K."/>
            <person name="Chiovitti A."/>
            <person name="Davis A.K."/>
            <person name="Demarest M.S."/>
            <person name="Detter J.C."/>
            <person name="Glavina T."/>
            <person name="Goodstein D."/>
            <person name="Hadi M.Z."/>
            <person name="Hellsten U."/>
            <person name="Hildebrand M."/>
            <person name="Jenkins B.D."/>
            <person name="Jurka J."/>
            <person name="Kapitonov V.V."/>
            <person name="Kroger N."/>
            <person name="Lau W.W."/>
            <person name="Lane T.W."/>
            <person name="Larimer F.W."/>
            <person name="Lippmeier J.C."/>
            <person name="Lucas S."/>
            <person name="Medina M."/>
            <person name="Montsant A."/>
            <person name="Obornik M."/>
            <person name="Parker M.S."/>
            <person name="Palenik B."/>
            <person name="Pazour G.J."/>
            <person name="Richardson P.M."/>
            <person name="Rynearson T.A."/>
            <person name="Saito M.A."/>
            <person name="Schwartz D.C."/>
            <person name="Thamatrakoln K."/>
            <person name="Valentin K."/>
            <person name="Vardi A."/>
            <person name="Wilkerson F.P."/>
            <person name="Rokhsar D.S."/>
        </authorList>
    </citation>
    <scope>NUCLEOTIDE SEQUENCE [LARGE SCALE GENOMIC DNA]</scope>
    <source>
        <strain evidence="2 3">CCMP1335</strain>
    </source>
</reference>
<dbReference type="RefSeq" id="XP_002293279.1">
    <property type="nucleotide sequence ID" value="XM_002293243.1"/>
</dbReference>
<evidence type="ECO:0000313" key="3">
    <source>
        <dbReference type="Proteomes" id="UP000001449"/>
    </source>
</evidence>
<name>B8CAT9_THAPS</name>
<sequence>MKPLSFTYIVTMSPFLFTKGASSSSARTTVIRRMRTTTTEQVYKSSKAADSKSSSKDRSLLTNEEGAISFSFSLHMPPILPPDIISNNPFDTIPDTTTTTTTDNESPFSITNDGVPSLIDGSMSIMDTTEISAESDTTPDDNPFDVDLSTRVPLSTIPTLSPMEDDNNNILTPSPSVDPFSGLWDLDIPGAFSMSMSLSMMSMSVGYFDHSEGLPDFPFSDFSMPMMSMSMDDIVSMACPSSCTTSFCECTYMEEVEADCIPQIVNECSITQPKSQCLVDLFDNGVGESSDIFCNSAVCLGEGKSELECRYRGVCFAMEEEGGWNTIIGLSLSMSFSMSVSLTETTVTTVVPSPSFGGLTMIPTSCYTFDSD</sequence>
<dbReference type="KEGG" id="tps:THAPSDRAFT_9262"/>
<gene>
    <name evidence="2" type="ORF">THAPSDRAFT_9262</name>
</gene>
<dbReference type="PaxDb" id="35128-Thaps9262"/>